<dbReference type="RefSeq" id="WP_376918889.1">
    <property type="nucleotide sequence ID" value="NZ_JBHRSW010000005.1"/>
</dbReference>
<feature type="transmembrane region" description="Helical" evidence="6">
    <location>
        <begin position="135"/>
        <end position="160"/>
    </location>
</feature>
<comment type="similarity">
    <text evidence="2 6">Belongs to the 4-toluene sulfonate uptake permease (TSUP) (TC 2.A.102) family.</text>
</comment>
<comment type="subcellular location">
    <subcellularLocation>
        <location evidence="6">Cell membrane</location>
        <topology evidence="6">Multi-pass membrane protein</topology>
    </subcellularLocation>
    <subcellularLocation>
        <location evidence="1">Membrane</location>
        <topology evidence="1">Multi-pass membrane protein</topology>
    </subcellularLocation>
</comment>
<feature type="transmembrane region" description="Helical" evidence="6">
    <location>
        <begin position="201"/>
        <end position="220"/>
    </location>
</feature>
<sequence>MLTILFGALLIGLSLGLLGAGGSIITVPLLAYTLGFDEKQAIVGALFIVATISGVSALLSLRKGEIHFRAAVWLSITGMVGSALAAKLSMWISGELQFILLAGIMFLAAWRMLAKQVSLKESRPASKARLGMTGLGLGGVTGLVGVGGGFLIVPALVTLAQVPMRVAVPTSLTIIFFNASAGLANHFIASSNMVFSLDWHTLFVFAFVGVIGSFVGQSLATRLPQQSLKRGFAYIILVLAMGMLIHSCIQLFI</sequence>
<evidence type="ECO:0000256" key="1">
    <source>
        <dbReference type="ARBA" id="ARBA00004141"/>
    </source>
</evidence>
<organism evidence="7 8">
    <name type="scientific">Agaribacter flavus</name>
    <dbReference type="NCBI Taxonomy" id="1902781"/>
    <lineage>
        <taxon>Bacteria</taxon>
        <taxon>Pseudomonadati</taxon>
        <taxon>Pseudomonadota</taxon>
        <taxon>Gammaproteobacteria</taxon>
        <taxon>Alteromonadales</taxon>
        <taxon>Alteromonadaceae</taxon>
        <taxon>Agaribacter</taxon>
    </lineage>
</organism>
<accession>A0ABV7FN26</accession>
<keyword evidence="6" id="KW-1003">Cell membrane</keyword>
<dbReference type="Pfam" id="PF01925">
    <property type="entry name" value="TauE"/>
    <property type="match status" value="1"/>
</dbReference>
<evidence type="ECO:0000256" key="3">
    <source>
        <dbReference type="ARBA" id="ARBA00022692"/>
    </source>
</evidence>
<evidence type="ECO:0000256" key="5">
    <source>
        <dbReference type="ARBA" id="ARBA00023136"/>
    </source>
</evidence>
<evidence type="ECO:0000256" key="2">
    <source>
        <dbReference type="ARBA" id="ARBA00009142"/>
    </source>
</evidence>
<keyword evidence="4 6" id="KW-1133">Transmembrane helix</keyword>
<evidence type="ECO:0000256" key="6">
    <source>
        <dbReference type="RuleBase" id="RU363041"/>
    </source>
</evidence>
<feature type="transmembrane region" description="Helical" evidence="6">
    <location>
        <begin position="41"/>
        <end position="59"/>
    </location>
</feature>
<feature type="transmembrane region" description="Helical" evidence="6">
    <location>
        <begin position="232"/>
        <end position="252"/>
    </location>
</feature>
<proteinExistence type="inferred from homology"/>
<keyword evidence="5 6" id="KW-0472">Membrane</keyword>
<keyword evidence="8" id="KW-1185">Reference proteome</keyword>
<dbReference type="EMBL" id="JBHRSW010000005">
    <property type="protein sequence ID" value="MFC3120759.1"/>
    <property type="molecule type" value="Genomic_DNA"/>
</dbReference>
<reference evidence="8" key="1">
    <citation type="journal article" date="2019" name="Int. J. Syst. Evol. Microbiol.">
        <title>The Global Catalogue of Microorganisms (GCM) 10K type strain sequencing project: providing services to taxonomists for standard genome sequencing and annotation.</title>
        <authorList>
            <consortium name="The Broad Institute Genomics Platform"/>
            <consortium name="The Broad Institute Genome Sequencing Center for Infectious Disease"/>
            <person name="Wu L."/>
            <person name="Ma J."/>
        </authorList>
    </citation>
    <scope>NUCLEOTIDE SEQUENCE [LARGE SCALE GENOMIC DNA]</scope>
    <source>
        <strain evidence="8">KCTC 52473</strain>
    </source>
</reference>
<feature type="transmembrane region" description="Helical" evidence="6">
    <location>
        <begin position="71"/>
        <end position="90"/>
    </location>
</feature>
<evidence type="ECO:0000256" key="4">
    <source>
        <dbReference type="ARBA" id="ARBA00022989"/>
    </source>
</evidence>
<dbReference type="PANTHER" id="PTHR43701">
    <property type="entry name" value="MEMBRANE TRANSPORTER PROTEIN MJ0441-RELATED"/>
    <property type="match status" value="1"/>
</dbReference>
<dbReference type="InterPro" id="IPR002781">
    <property type="entry name" value="TM_pro_TauE-like"/>
</dbReference>
<feature type="transmembrane region" description="Helical" evidence="6">
    <location>
        <begin position="166"/>
        <end position="189"/>
    </location>
</feature>
<comment type="caution">
    <text evidence="7">The sequence shown here is derived from an EMBL/GenBank/DDBJ whole genome shotgun (WGS) entry which is preliminary data.</text>
</comment>
<protein>
    <recommendedName>
        <fullName evidence="6">Probable membrane transporter protein</fullName>
    </recommendedName>
</protein>
<name>A0ABV7FN26_9ALTE</name>
<dbReference type="Proteomes" id="UP001595478">
    <property type="component" value="Unassembled WGS sequence"/>
</dbReference>
<dbReference type="PANTHER" id="PTHR43701:SF2">
    <property type="entry name" value="MEMBRANE TRANSPORTER PROTEIN YJNA-RELATED"/>
    <property type="match status" value="1"/>
</dbReference>
<evidence type="ECO:0000313" key="8">
    <source>
        <dbReference type="Proteomes" id="UP001595478"/>
    </source>
</evidence>
<feature type="transmembrane region" description="Helical" evidence="6">
    <location>
        <begin position="96"/>
        <end position="114"/>
    </location>
</feature>
<dbReference type="InterPro" id="IPR051598">
    <property type="entry name" value="TSUP/Inactive_protease-like"/>
</dbReference>
<keyword evidence="3 6" id="KW-0812">Transmembrane</keyword>
<gene>
    <name evidence="7" type="ORF">ACFOHL_03935</name>
</gene>
<evidence type="ECO:0000313" key="7">
    <source>
        <dbReference type="EMBL" id="MFC3120759.1"/>
    </source>
</evidence>